<evidence type="ECO:0000313" key="6">
    <source>
        <dbReference type="Proteomes" id="UP001236415"/>
    </source>
</evidence>
<organism evidence="5 6">
    <name type="scientific">Paenibacillus polygoni</name>
    <dbReference type="NCBI Taxonomy" id="3050112"/>
    <lineage>
        <taxon>Bacteria</taxon>
        <taxon>Bacillati</taxon>
        <taxon>Bacillota</taxon>
        <taxon>Bacilli</taxon>
        <taxon>Bacillales</taxon>
        <taxon>Paenibacillaceae</taxon>
        <taxon>Paenibacillus</taxon>
    </lineage>
</organism>
<accession>A0ABY8X7G0</accession>
<feature type="transmembrane region" description="Helical" evidence="3">
    <location>
        <begin position="93"/>
        <end position="114"/>
    </location>
</feature>
<dbReference type="PANTHER" id="PTHR22911:SF137">
    <property type="entry name" value="SOLUTE CARRIER FAMILY 35 MEMBER G2-RELATED"/>
    <property type="match status" value="1"/>
</dbReference>
<feature type="transmembrane region" description="Helical" evidence="3">
    <location>
        <begin position="268"/>
        <end position="287"/>
    </location>
</feature>
<reference evidence="5 6" key="1">
    <citation type="submission" date="2023-06" db="EMBL/GenBank/DDBJ databases">
        <title>Paenibacillus polygonum sp. nov., an endophytic bacterium, isolated from Polygonum lapathifolium L. in Nanji Wetland National Nature Reserve, South of Poyang Lake, Jiangxi Province, China.</title>
        <authorList>
            <person name="Yu Z."/>
        </authorList>
    </citation>
    <scope>NUCLEOTIDE SEQUENCE [LARGE SCALE GENOMIC DNA]</scope>
    <source>
        <strain evidence="5 6">C31</strain>
    </source>
</reference>
<dbReference type="RefSeq" id="WP_285748489.1">
    <property type="nucleotide sequence ID" value="NZ_CP127162.1"/>
</dbReference>
<dbReference type="SUPFAM" id="SSF103481">
    <property type="entry name" value="Multidrug resistance efflux transporter EmrE"/>
    <property type="match status" value="2"/>
</dbReference>
<feature type="transmembrane region" description="Helical" evidence="3">
    <location>
        <begin position="153"/>
        <end position="171"/>
    </location>
</feature>
<proteinExistence type="inferred from homology"/>
<evidence type="ECO:0000256" key="1">
    <source>
        <dbReference type="ARBA" id="ARBA00004127"/>
    </source>
</evidence>
<feature type="transmembrane region" description="Helical" evidence="3">
    <location>
        <begin position="242"/>
        <end position="262"/>
    </location>
</feature>
<keyword evidence="3" id="KW-0812">Transmembrane</keyword>
<name>A0ABY8X7G0_9BACL</name>
<feature type="domain" description="EamA" evidence="4">
    <location>
        <begin position="151"/>
        <end position="282"/>
    </location>
</feature>
<keyword evidence="3" id="KW-1133">Transmembrane helix</keyword>
<feature type="transmembrane region" description="Helical" evidence="3">
    <location>
        <begin position="68"/>
        <end position="87"/>
    </location>
</feature>
<dbReference type="Pfam" id="PF00892">
    <property type="entry name" value="EamA"/>
    <property type="match status" value="2"/>
</dbReference>
<dbReference type="PANTHER" id="PTHR22911">
    <property type="entry name" value="ACYL-MALONYL CONDENSING ENZYME-RELATED"/>
    <property type="match status" value="1"/>
</dbReference>
<keyword evidence="6" id="KW-1185">Reference proteome</keyword>
<feature type="transmembrane region" description="Helical" evidence="3">
    <location>
        <begin position="212"/>
        <end position="235"/>
    </location>
</feature>
<feature type="transmembrane region" description="Helical" evidence="3">
    <location>
        <begin position="9"/>
        <end position="29"/>
    </location>
</feature>
<evidence type="ECO:0000259" key="4">
    <source>
        <dbReference type="Pfam" id="PF00892"/>
    </source>
</evidence>
<dbReference type="Proteomes" id="UP001236415">
    <property type="component" value="Chromosome"/>
</dbReference>
<feature type="transmembrane region" description="Helical" evidence="3">
    <location>
        <begin position="183"/>
        <end position="200"/>
    </location>
</feature>
<feature type="transmembrane region" description="Helical" evidence="3">
    <location>
        <begin position="121"/>
        <end position="141"/>
    </location>
</feature>
<comment type="similarity">
    <text evidence="2">Belongs to the EamA transporter family.</text>
</comment>
<dbReference type="InterPro" id="IPR037185">
    <property type="entry name" value="EmrE-like"/>
</dbReference>
<feature type="domain" description="EamA" evidence="4">
    <location>
        <begin position="9"/>
        <end position="137"/>
    </location>
</feature>
<evidence type="ECO:0000256" key="2">
    <source>
        <dbReference type="ARBA" id="ARBA00007362"/>
    </source>
</evidence>
<dbReference type="EMBL" id="CP127162">
    <property type="protein sequence ID" value="WIV21064.1"/>
    <property type="molecule type" value="Genomic_DNA"/>
</dbReference>
<feature type="transmembrane region" description="Helical" evidence="3">
    <location>
        <begin position="35"/>
        <end position="56"/>
    </location>
</feature>
<sequence>MFQLLKNSMYVFLGACSFGILSTVIKLGYEKGFTFGQLTLGQFGTGWLLLFILMLLFSRKKVSFKQSLRLAGVGTCTCLTGISYYLSLESIPASIAVVLLFQFTWIGVLIEAIVTRKRPSTATMVSVFLLLIGTFLAGGIIGVESLELNLKGTLFGLAAAVTMALFVFFSGRVEVHISPLTRSFYTSIGSLLLLLTILTPKVILEVSFADGYFLYGLILGTFGVVLPVLLFALGAPKISTGLATILGAGELPVAVIASVCILQEDVSIIQWIGIIIILFGIVYPQIFGRNVGHHEKTAVQL</sequence>
<evidence type="ECO:0000313" key="5">
    <source>
        <dbReference type="EMBL" id="WIV21064.1"/>
    </source>
</evidence>
<keyword evidence="3" id="KW-0472">Membrane</keyword>
<comment type="subcellular location">
    <subcellularLocation>
        <location evidence="1">Endomembrane system</location>
        <topology evidence="1">Multi-pass membrane protein</topology>
    </subcellularLocation>
</comment>
<gene>
    <name evidence="5" type="ORF">QPK24_10515</name>
</gene>
<dbReference type="InterPro" id="IPR000620">
    <property type="entry name" value="EamA_dom"/>
</dbReference>
<evidence type="ECO:0000256" key="3">
    <source>
        <dbReference type="SAM" id="Phobius"/>
    </source>
</evidence>
<protein>
    <submittedName>
        <fullName evidence="5">EamA family transporter</fullName>
    </submittedName>
</protein>